<name>A0A840QF41_9PSEU</name>
<dbReference type="EMBL" id="JACHIW010000002">
    <property type="protein sequence ID" value="MBB5158661.1"/>
    <property type="molecule type" value="Genomic_DNA"/>
</dbReference>
<dbReference type="GO" id="GO:0005886">
    <property type="term" value="C:plasma membrane"/>
    <property type="evidence" value="ECO:0007669"/>
    <property type="project" value="UniProtKB-SubCell"/>
</dbReference>
<organism evidence="11 12">
    <name type="scientific">Saccharopolyspora phatthalungensis</name>
    <dbReference type="NCBI Taxonomy" id="664693"/>
    <lineage>
        <taxon>Bacteria</taxon>
        <taxon>Bacillati</taxon>
        <taxon>Actinomycetota</taxon>
        <taxon>Actinomycetes</taxon>
        <taxon>Pseudonocardiales</taxon>
        <taxon>Pseudonocardiaceae</taxon>
        <taxon>Saccharopolyspora</taxon>
    </lineage>
</organism>
<keyword evidence="7 10" id="KW-0472">Membrane</keyword>
<reference evidence="11 12" key="1">
    <citation type="submission" date="2020-08" db="EMBL/GenBank/DDBJ databases">
        <title>Sequencing the genomes of 1000 actinobacteria strains.</title>
        <authorList>
            <person name="Klenk H.-P."/>
        </authorList>
    </citation>
    <scope>NUCLEOTIDE SEQUENCE [LARGE SCALE GENOMIC DNA]</scope>
    <source>
        <strain evidence="11 12">DSM 45584</strain>
    </source>
</reference>
<evidence type="ECO:0000256" key="8">
    <source>
        <dbReference type="ARBA" id="ARBA00035655"/>
    </source>
</evidence>
<gene>
    <name evidence="11" type="ORF">BJ970_006260</name>
</gene>
<feature type="transmembrane region" description="Helical" evidence="10">
    <location>
        <begin position="151"/>
        <end position="169"/>
    </location>
</feature>
<evidence type="ECO:0000256" key="7">
    <source>
        <dbReference type="ARBA" id="ARBA00023136"/>
    </source>
</evidence>
<keyword evidence="2" id="KW-0813">Transport</keyword>
<evidence type="ECO:0000256" key="10">
    <source>
        <dbReference type="SAM" id="Phobius"/>
    </source>
</evidence>
<comment type="subcellular location">
    <subcellularLocation>
        <location evidence="1">Cell inner membrane</location>
        <topology evidence="1">Multi-pass membrane protein</topology>
    </subcellularLocation>
</comment>
<evidence type="ECO:0000256" key="5">
    <source>
        <dbReference type="ARBA" id="ARBA00022692"/>
    </source>
</evidence>
<dbReference type="Pfam" id="PF04143">
    <property type="entry name" value="Sulf_transp"/>
    <property type="match status" value="1"/>
</dbReference>
<comment type="caution">
    <text evidence="11">The sequence shown here is derived from an EMBL/GenBank/DDBJ whole genome shotgun (WGS) entry which is preliminary data.</text>
</comment>
<dbReference type="InterPro" id="IPR007272">
    <property type="entry name" value="Sulf_transp_TsuA/YedE"/>
</dbReference>
<keyword evidence="6 10" id="KW-1133">Transmembrane helix</keyword>
<feature type="transmembrane region" description="Helical" evidence="10">
    <location>
        <begin position="190"/>
        <end position="210"/>
    </location>
</feature>
<dbReference type="PANTHER" id="PTHR30574:SF1">
    <property type="entry name" value="SULPHUR TRANSPORT DOMAIN-CONTAINING PROTEIN"/>
    <property type="match status" value="1"/>
</dbReference>
<proteinExistence type="inferred from homology"/>
<dbReference type="AlphaFoldDB" id="A0A840QF41"/>
<keyword evidence="3" id="KW-1003">Cell membrane</keyword>
<evidence type="ECO:0000256" key="2">
    <source>
        <dbReference type="ARBA" id="ARBA00022448"/>
    </source>
</evidence>
<protein>
    <submittedName>
        <fullName evidence="11">Uncharacterized protein</fullName>
    </submittedName>
</protein>
<evidence type="ECO:0000313" key="12">
    <source>
        <dbReference type="Proteomes" id="UP000584374"/>
    </source>
</evidence>
<dbReference type="RefSeq" id="WP_184730565.1">
    <property type="nucleotide sequence ID" value="NZ_JACHIW010000002.1"/>
</dbReference>
<keyword evidence="12" id="KW-1185">Reference proteome</keyword>
<dbReference type="Proteomes" id="UP000584374">
    <property type="component" value="Unassembled WGS sequence"/>
</dbReference>
<evidence type="ECO:0000256" key="4">
    <source>
        <dbReference type="ARBA" id="ARBA00022519"/>
    </source>
</evidence>
<comment type="similarity">
    <text evidence="8">Belongs to the TsuA/YedE (TC 9.B.102) family.</text>
</comment>
<dbReference type="PANTHER" id="PTHR30574">
    <property type="entry name" value="INNER MEMBRANE PROTEIN YEDE"/>
    <property type="match status" value="1"/>
</dbReference>
<evidence type="ECO:0000256" key="3">
    <source>
        <dbReference type="ARBA" id="ARBA00022475"/>
    </source>
</evidence>
<evidence type="ECO:0000313" key="11">
    <source>
        <dbReference type="EMBL" id="MBB5158661.1"/>
    </source>
</evidence>
<sequence length="213" mass="22669">MSDYWPWWQGAVALALVTINYTLTTDRSLGVSSAWDRVLHWRTERRIERLDAQFTDDRALARALAAATAEEFGEHPGVPTEPDDAQAPENVGPTARAQAETAGLRPAPLITQAALLLSIFVGGWAAAVTAGRFELRFDMGQGFRELVTADPAVMIGVLFGGGILVGFGTRLAGGCSSGHGLSGCGRLRPVSIVATAVFFGTAVLVSFLLWKVI</sequence>
<evidence type="ECO:0000256" key="6">
    <source>
        <dbReference type="ARBA" id="ARBA00022989"/>
    </source>
</evidence>
<feature type="region of interest" description="Disordered" evidence="9">
    <location>
        <begin position="71"/>
        <end position="98"/>
    </location>
</feature>
<keyword evidence="4" id="KW-0997">Cell inner membrane</keyword>
<evidence type="ECO:0000256" key="9">
    <source>
        <dbReference type="SAM" id="MobiDB-lite"/>
    </source>
</evidence>
<feature type="transmembrane region" description="Helical" evidence="10">
    <location>
        <begin position="113"/>
        <end position="131"/>
    </location>
</feature>
<accession>A0A840QF41</accession>
<keyword evidence="5 10" id="KW-0812">Transmembrane</keyword>
<evidence type="ECO:0000256" key="1">
    <source>
        <dbReference type="ARBA" id="ARBA00004429"/>
    </source>
</evidence>